<gene>
    <name evidence="1" type="ORF">OUO13_12130</name>
</gene>
<dbReference type="PANTHER" id="PTHR33991:SF1">
    <property type="entry name" value="DNA REPAIR PROTEIN RECO"/>
    <property type="match status" value="1"/>
</dbReference>
<dbReference type="GO" id="GO:0006310">
    <property type="term" value="P:DNA recombination"/>
    <property type="evidence" value="ECO:0007669"/>
    <property type="project" value="InterPro"/>
</dbReference>
<dbReference type="Gene3D" id="1.20.1440.120">
    <property type="entry name" value="Recombination protein O, C-terminal domain"/>
    <property type="match status" value="1"/>
</dbReference>
<dbReference type="InterPro" id="IPR037278">
    <property type="entry name" value="ARFGAP/RecO"/>
</dbReference>
<dbReference type="GO" id="GO:0006302">
    <property type="term" value="P:double-strand break repair"/>
    <property type="evidence" value="ECO:0007669"/>
    <property type="project" value="TreeGrafter"/>
</dbReference>
<accession>A0A9X3ENK2</accession>
<organism evidence="1 2">
    <name type="scientific">Parathalassolituus penaei</name>
    <dbReference type="NCBI Taxonomy" id="2997323"/>
    <lineage>
        <taxon>Bacteria</taxon>
        <taxon>Pseudomonadati</taxon>
        <taxon>Pseudomonadota</taxon>
        <taxon>Gammaproteobacteria</taxon>
        <taxon>Oceanospirillales</taxon>
        <taxon>Oceanospirillaceae</taxon>
        <taxon>Parathalassolituus</taxon>
    </lineage>
</organism>
<keyword evidence="2" id="KW-1185">Reference proteome</keyword>
<dbReference type="GO" id="GO:0043590">
    <property type="term" value="C:bacterial nucleoid"/>
    <property type="evidence" value="ECO:0007669"/>
    <property type="project" value="TreeGrafter"/>
</dbReference>
<comment type="caution">
    <text evidence="1">The sequence shown here is derived from an EMBL/GenBank/DDBJ whole genome shotgun (WGS) entry which is preliminary data.</text>
</comment>
<dbReference type="EMBL" id="JAPNOA010000029">
    <property type="protein sequence ID" value="MCY0965938.1"/>
    <property type="molecule type" value="Genomic_DNA"/>
</dbReference>
<dbReference type="Pfam" id="PF02565">
    <property type="entry name" value="RecO_C"/>
    <property type="match status" value="1"/>
</dbReference>
<proteinExistence type="predicted"/>
<dbReference type="PANTHER" id="PTHR33991">
    <property type="entry name" value="DNA REPAIR PROTEIN RECO"/>
    <property type="match status" value="1"/>
</dbReference>
<dbReference type="InterPro" id="IPR003717">
    <property type="entry name" value="RecO"/>
</dbReference>
<name>A0A9X3ENK2_9GAMM</name>
<evidence type="ECO:0000313" key="1">
    <source>
        <dbReference type="EMBL" id="MCY0965938.1"/>
    </source>
</evidence>
<dbReference type="Proteomes" id="UP001150830">
    <property type="component" value="Unassembled WGS sequence"/>
</dbReference>
<sequence length="227" mass="26079">MQAMLVLHRRPLGESGQLLNVFSEQDGHVLLHAPRRSQRRLELNCLYEADWQPDADWPRIVACHEVRRVTLDGDDLYCCFYLNELLVRLLPRGEAQPELFRLYWQVLEALAAGQLPDPWLRIFEYRLLQVLGVGFAWHLDADGVAIVMDGRYRFIPQRGFVPAAEGWSGQWLLAMAAGQGDTLSWRMARQVLKLALETELGRPAASRDLLVAPDGDPRQWLYSREMT</sequence>
<dbReference type="RefSeq" id="WP_283174148.1">
    <property type="nucleotide sequence ID" value="NZ_JAPNOA010000029.1"/>
</dbReference>
<protein>
    <submittedName>
        <fullName evidence="1">DNA repair protein RecO C-terminal domain-containing protein</fullName>
    </submittedName>
</protein>
<dbReference type="InterPro" id="IPR042242">
    <property type="entry name" value="RecO_C"/>
</dbReference>
<dbReference type="SUPFAM" id="SSF57863">
    <property type="entry name" value="ArfGap/RecO-like zinc finger"/>
    <property type="match status" value="1"/>
</dbReference>
<dbReference type="AlphaFoldDB" id="A0A9X3ENK2"/>
<reference evidence="1" key="1">
    <citation type="submission" date="2022-11" db="EMBL/GenBank/DDBJ databases">
        <title>Parathalassolutuus dongxingensis gen. nov., sp. nov., a novel member of family Oceanospirillaceae isolated from a coastal shrimp pond in Guangxi, China.</title>
        <authorList>
            <person name="Chen H."/>
        </authorList>
    </citation>
    <scope>NUCLEOTIDE SEQUENCE</scope>
    <source>
        <strain evidence="1">G-43</strain>
    </source>
</reference>
<evidence type="ECO:0000313" key="2">
    <source>
        <dbReference type="Proteomes" id="UP001150830"/>
    </source>
</evidence>